<sequence>MPRTFELHIFHRSKPQDPIFTRFFNRQARLADYDAENIIRAVTTAEVCLGDFGVSDDAAGVRAVTTDDYKLHNMETATGYRFVLFTDPTLSTDAGQQVLQHIYARAFVELVAKDPDFRHGGAAPIRSKAFEDEVHSILSSSKLV</sequence>
<dbReference type="PANTHER" id="PTHR23249">
    <property type="entry name" value="TRAFFICKING PROTEIN PARTICLE COMPLEX SUBUNIT"/>
    <property type="match status" value="1"/>
</dbReference>
<evidence type="ECO:0000256" key="6">
    <source>
        <dbReference type="RuleBase" id="RU366065"/>
    </source>
</evidence>
<dbReference type="InterPro" id="IPR011012">
    <property type="entry name" value="Longin-like_dom_sf"/>
</dbReference>
<dbReference type="AlphaFoldDB" id="A0A7S1L174"/>
<gene>
    <name evidence="7" type="ORF">NDES1114_LOCUS2036</name>
</gene>
<keyword evidence="4 6" id="KW-0333">Golgi apparatus</keyword>
<comment type="similarity">
    <text evidence="5">Belongs to the TRAPP small subunits family. BET5 subfamily.</text>
</comment>
<evidence type="ECO:0000256" key="3">
    <source>
        <dbReference type="ARBA" id="ARBA00022892"/>
    </source>
</evidence>
<comment type="subcellular location">
    <subcellularLocation>
        <location evidence="6">Endoplasmic reticulum</location>
    </subcellularLocation>
    <subcellularLocation>
        <location evidence="6">Golgi apparatus</location>
        <location evidence="6">cis-Golgi network</location>
    </subcellularLocation>
</comment>
<keyword evidence="3 6" id="KW-0931">ER-Golgi transport</keyword>
<dbReference type="GO" id="GO:0030008">
    <property type="term" value="C:TRAPP complex"/>
    <property type="evidence" value="ECO:0007669"/>
    <property type="project" value="UniProtKB-UniRule"/>
</dbReference>
<keyword evidence="1 6" id="KW-0813">Transport</keyword>
<evidence type="ECO:0000256" key="1">
    <source>
        <dbReference type="ARBA" id="ARBA00022448"/>
    </source>
</evidence>
<dbReference type="SUPFAM" id="SSF64356">
    <property type="entry name" value="SNARE-like"/>
    <property type="match status" value="1"/>
</dbReference>
<dbReference type="InterPro" id="IPR007233">
    <property type="entry name" value="TRAPPC"/>
</dbReference>
<keyword evidence="2 6" id="KW-0256">Endoplasmic reticulum</keyword>
<evidence type="ECO:0000256" key="2">
    <source>
        <dbReference type="ARBA" id="ARBA00022824"/>
    </source>
</evidence>
<evidence type="ECO:0000256" key="5">
    <source>
        <dbReference type="ARBA" id="ARBA00038167"/>
    </source>
</evidence>
<comment type="subunit">
    <text evidence="6">Part of the multisubunit transport protein particle (TRAPP) complex.</text>
</comment>
<proteinExistence type="inferred from homology"/>
<evidence type="ECO:0000256" key="4">
    <source>
        <dbReference type="ARBA" id="ARBA00023034"/>
    </source>
</evidence>
<organism evidence="7">
    <name type="scientific">Neobodo designis</name>
    <name type="common">Flagellated protozoan</name>
    <name type="synonym">Bodo designis</name>
    <dbReference type="NCBI Taxonomy" id="312471"/>
    <lineage>
        <taxon>Eukaryota</taxon>
        <taxon>Discoba</taxon>
        <taxon>Euglenozoa</taxon>
        <taxon>Kinetoplastea</taxon>
        <taxon>Metakinetoplastina</taxon>
        <taxon>Neobodonida</taxon>
        <taxon>Neobodo</taxon>
    </lineage>
</organism>
<dbReference type="SMART" id="SM01399">
    <property type="entry name" value="Sybindin"/>
    <property type="match status" value="1"/>
</dbReference>
<dbReference type="GO" id="GO:0005783">
    <property type="term" value="C:endoplasmic reticulum"/>
    <property type="evidence" value="ECO:0007669"/>
    <property type="project" value="UniProtKB-SubCell"/>
</dbReference>
<accession>A0A7S1L174</accession>
<protein>
    <recommendedName>
        <fullName evidence="6">Trafficking protein particle complex subunit</fullName>
    </recommendedName>
</protein>
<dbReference type="GO" id="GO:0005794">
    <property type="term" value="C:Golgi apparatus"/>
    <property type="evidence" value="ECO:0007669"/>
    <property type="project" value="UniProtKB-SubCell"/>
</dbReference>
<dbReference type="GO" id="GO:0006888">
    <property type="term" value="P:endoplasmic reticulum to Golgi vesicle-mediated transport"/>
    <property type="evidence" value="ECO:0007669"/>
    <property type="project" value="UniProtKB-UniRule"/>
</dbReference>
<reference evidence="7" key="1">
    <citation type="submission" date="2021-01" db="EMBL/GenBank/DDBJ databases">
        <authorList>
            <person name="Corre E."/>
            <person name="Pelletier E."/>
            <person name="Niang G."/>
            <person name="Scheremetjew M."/>
            <person name="Finn R."/>
            <person name="Kale V."/>
            <person name="Holt S."/>
            <person name="Cochrane G."/>
            <person name="Meng A."/>
            <person name="Brown T."/>
            <person name="Cohen L."/>
        </authorList>
    </citation>
    <scope>NUCLEOTIDE SEQUENCE</scope>
    <source>
        <strain evidence="7">CCAP 1951/1</strain>
    </source>
</reference>
<dbReference type="Pfam" id="PF04099">
    <property type="entry name" value="Sybindin"/>
    <property type="match status" value="1"/>
</dbReference>
<dbReference type="PANTHER" id="PTHR23249:SF16">
    <property type="entry name" value="TRAFFICKING PROTEIN PARTICLE COMPLEX SUBUNIT 1"/>
    <property type="match status" value="1"/>
</dbReference>
<dbReference type="EMBL" id="HBGF01002931">
    <property type="protein sequence ID" value="CAD9091463.1"/>
    <property type="molecule type" value="Transcribed_RNA"/>
</dbReference>
<name>A0A7S1L174_NEODS</name>
<evidence type="ECO:0000313" key="7">
    <source>
        <dbReference type="EMBL" id="CAD9091463.1"/>
    </source>
</evidence>
<dbReference type="Gene3D" id="3.30.450.70">
    <property type="match status" value="1"/>
</dbReference>